<dbReference type="EMBL" id="PFME01000011">
    <property type="protein sequence ID" value="PIY96373.1"/>
    <property type="molecule type" value="Genomic_DNA"/>
</dbReference>
<feature type="transmembrane region" description="Helical" evidence="1">
    <location>
        <begin position="20"/>
        <end position="41"/>
    </location>
</feature>
<keyword evidence="1" id="KW-1133">Transmembrane helix</keyword>
<dbReference type="PANTHER" id="PTHR37422:SF13">
    <property type="entry name" value="LIPOPOLYSACCHARIDE BIOSYNTHESIS PROTEIN PA4999-RELATED"/>
    <property type="match status" value="1"/>
</dbReference>
<dbReference type="PANTHER" id="PTHR37422">
    <property type="entry name" value="TEICHURONIC ACID BIOSYNTHESIS PROTEIN TUAE"/>
    <property type="match status" value="1"/>
</dbReference>
<feature type="transmembrane region" description="Helical" evidence="1">
    <location>
        <begin position="109"/>
        <end position="126"/>
    </location>
</feature>
<dbReference type="Proteomes" id="UP000230238">
    <property type="component" value="Unassembled WGS sequence"/>
</dbReference>
<evidence type="ECO:0000313" key="2">
    <source>
        <dbReference type="EMBL" id="PIY96373.1"/>
    </source>
</evidence>
<sequence length="181" mass="20388">FFLLTTLLKDEKDWKKFLKIIIAAAFLVILYGLPAGAIKGIIGPSFSLQTRFQGSLGNPDYIGQFMLFAIFFSLYLALKGISQNDKWIYGSWALLFFLTFLLSQTRGAFLGLLAGIFMVLIFLIFKARKKLKVTAAVILLFFIMAGGLFIVFRHSPFIKNLPIVGRFADIFLQSGAPRLWT</sequence>
<keyword evidence="1" id="KW-0472">Membrane</keyword>
<feature type="transmembrane region" description="Helical" evidence="1">
    <location>
        <begin position="133"/>
        <end position="152"/>
    </location>
</feature>
<feature type="transmembrane region" description="Helical" evidence="1">
    <location>
        <begin position="61"/>
        <end position="78"/>
    </location>
</feature>
<gene>
    <name evidence="2" type="ORF">COY65_00895</name>
</gene>
<reference evidence="3" key="1">
    <citation type="submission" date="2017-09" db="EMBL/GenBank/DDBJ databases">
        <title>Depth-based differentiation of microbial function through sediment-hosted aquifers and enrichment of novel symbionts in the deep terrestrial subsurface.</title>
        <authorList>
            <person name="Probst A.J."/>
            <person name="Ladd B."/>
            <person name="Jarett J.K."/>
            <person name="Geller-Mcgrath D.E."/>
            <person name="Sieber C.M.K."/>
            <person name="Emerson J.B."/>
            <person name="Anantharaman K."/>
            <person name="Thomas B.C."/>
            <person name="Malmstrom R."/>
            <person name="Stieglmeier M."/>
            <person name="Klingl A."/>
            <person name="Woyke T."/>
            <person name="Ryan C.M."/>
            <person name="Banfield J.F."/>
        </authorList>
    </citation>
    <scope>NUCLEOTIDE SEQUENCE [LARGE SCALE GENOMIC DNA]</scope>
</reference>
<proteinExistence type="predicted"/>
<evidence type="ECO:0000256" key="1">
    <source>
        <dbReference type="SAM" id="Phobius"/>
    </source>
</evidence>
<accession>A0A2M7RI11</accession>
<name>A0A2M7RI11_9BACT</name>
<keyword evidence="1" id="KW-0812">Transmembrane</keyword>
<organism evidence="2 3">
    <name type="scientific">Candidatus Jorgensenbacteria bacterium CG_4_10_14_0_8_um_filter_39_13</name>
    <dbReference type="NCBI Taxonomy" id="1974589"/>
    <lineage>
        <taxon>Bacteria</taxon>
        <taxon>Candidatus Joergenseniibacteriota</taxon>
    </lineage>
</organism>
<evidence type="ECO:0008006" key="4">
    <source>
        <dbReference type="Google" id="ProtNLM"/>
    </source>
</evidence>
<protein>
    <recommendedName>
        <fullName evidence="4">O-antigen ligase domain-containing protein</fullName>
    </recommendedName>
</protein>
<dbReference type="AlphaFoldDB" id="A0A2M7RI11"/>
<comment type="caution">
    <text evidence="2">The sequence shown here is derived from an EMBL/GenBank/DDBJ whole genome shotgun (WGS) entry which is preliminary data.</text>
</comment>
<feature type="non-terminal residue" evidence="2">
    <location>
        <position position="1"/>
    </location>
</feature>
<feature type="transmembrane region" description="Helical" evidence="1">
    <location>
        <begin position="87"/>
        <end position="103"/>
    </location>
</feature>
<dbReference type="InterPro" id="IPR051533">
    <property type="entry name" value="WaaL-like"/>
</dbReference>
<evidence type="ECO:0000313" key="3">
    <source>
        <dbReference type="Proteomes" id="UP000230238"/>
    </source>
</evidence>